<keyword evidence="6" id="KW-1185">Reference proteome</keyword>
<reference evidence="5 6" key="1">
    <citation type="journal article" date="2019" name="Int. J. Syst. Evol. Microbiol.">
        <title>The Global Catalogue of Microorganisms (GCM) 10K type strain sequencing project: providing services to taxonomists for standard genome sequencing and annotation.</title>
        <authorList>
            <consortium name="The Broad Institute Genomics Platform"/>
            <consortium name="The Broad Institute Genome Sequencing Center for Infectious Disease"/>
            <person name="Wu L."/>
            <person name="Ma J."/>
        </authorList>
    </citation>
    <scope>NUCLEOTIDE SEQUENCE [LARGE SCALE GENOMIC DNA]</scope>
    <source>
        <strain evidence="5 6">JCM 13004</strain>
    </source>
</reference>
<evidence type="ECO:0000256" key="4">
    <source>
        <dbReference type="SAM" id="SignalP"/>
    </source>
</evidence>
<comment type="similarity">
    <text evidence="1">Belongs to the bacterial solute-binding protein 1 family.</text>
</comment>
<dbReference type="Pfam" id="PF01547">
    <property type="entry name" value="SBP_bac_1"/>
    <property type="match status" value="1"/>
</dbReference>
<proteinExistence type="inferred from homology"/>
<protein>
    <submittedName>
        <fullName evidence="5">ABC transporter substrate-binding protein</fullName>
    </submittedName>
</protein>
<evidence type="ECO:0000313" key="5">
    <source>
        <dbReference type="EMBL" id="GAA1225417.1"/>
    </source>
</evidence>
<dbReference type="PANTHER" id="PTHR30061">
    <property type="entry name" value="MALTOSE-BINDING PERIPLASMIC PROTEIN"/>
    <property type="match status" value="1"/>
</dbReference>
<keyword evidence="2" id="KW-0813">Transport</keyword>
<keyword evidence="3 4" id="KW-0732">Signal</keyword>
<dbReference type="InterPro" id="IPR006059">
    <property type="entry name" value="SBP"/>
</dbReference>
<sequence>MTPLRHRVLSAAAALGALVLAAGCTASSSTGRDSADGPVTLTVWHGWTQDREVNAFNALLATFHAAHPNITVKAVPNVADDKLAQGVRGSDGPDVEVSTTTDNVGQFCQSGTWINLNPQLTVAGINPMTTFPAQVLSYTRFGETQCALPLLGDAFGLYYNKDLFAKAGIAAPPKTMSELTQDAVKLQELNPDGSIRTAGYVPNFHFYESNPRDQLAQWRPNYQNRDGKSDLAAEPGVSDFLNWDRDTLKALGGYDKLEAFRTASGDEFSAQNAFETGKVAMELDGEWRIDNLTTDNVAMHWGVAPFPVPDNQAADYGIGYTSGTTIGISHASKHQAAAWELVKWLTTDTDAVTSFADAIKNVPTTFAALKASDLAQDPNFKTFLDIFANPRSTTTPASPNGGQYQTTFQNFCFDWESGKTDDLKGGLAKVDQQIDTDNAQAKQ</sequence>
<dbReference type="Gene3D" id="3.40.190.10">
    <property type="entry name" value="Periplasmic binding protein-like II"/>
    <property type="match status" value="2"/>
</dbReference>
<name>A0ABN1VWH0_9ACTN</name>
<dbReference type="PROSITE" id="PS51257">
    <property type="entry name" value="PROKAR_LIPOPROTEIN"/>
    <property type="match status" value="1"/>
</dbReference>
<feature type="chain" id="PRO_5047473826" evidence="4">
    <location>
        <begin position="22"/>
        <end position="443"/>
    </location>
</feature>
<accession>A0ABN1VWH0</accession>
<dbReference type="SUPFAM" id="SSF53850">
    <property type="entry name" value="Periplasmic binding protein-like II"/>
    <property type="match status" value="1"/>
</dbReference>
<dbReference type="Proteomes" id="UP001500037">
    <property type="component" value="Unassembled WGS sequence"/>
</dbReference>
<evidence type="ECO:0000256" key="1">
    <source>
        <dbReference type="ARBA" id="ARBA00008520"/>
    </source>
</evidence>
<gene>
    <name evidence="5" type="ORF">GCM10009665_14790</name>
</gene>
<dbReference type="RefSeq" id="WP_344440415.1">
    <property type="nucleotide sequence ID" value="NZ_BAAALF010000015.1"/>
</dbReference>
<evidence type="ECO:0000313" key="6">
    <source>
        <dbReference type="Proteomes" id="UP001500037"/>
    </source>
</evidence>
<organism evidence="5 6">
    <name type="scientific">Kitasatospora nipponensis</name>
    <dbReference type="NCBI Taxonomy" id="258049"/>
    <lineage>
        <taxon>Bacteria</taxon>
        <taxon>Bacillati</taxon>
        <taxon>Actinomycetota</taxon>
        <taxon>Actinomycetes</taxon>
        <taxon>Kitasatosporales</taxon>
        <taxon>Streptomycetaceae</taxon>
        <taxon>Kitasatospora</taxon>
    </lineage>
</organism>
<comment type="caution">
    <text evidence="5">The sequence shown here is derived from an EMBL/GenBank/DDBJ whole genome shotgun (WGS) entry which is preliminary data.</text>
</comment>
<evidence type="ECO:0000256" key="3">
    <source>
        <dbReference type="ARBA" id="ARBA00022729"/>
    </source>
</evidence>
<dbReference type="EMBL" id="BAAALF010000015">
    <property type="protein sequence ID" value="GAA1225417.1"/>
    <property type="molecule type" value="Genomic_DNA"/>
</dbReference>
<feature type="signal peptide" evidence="4">
    <location>
        <begin position="1"/>
        <end position="21"/>
    </location>
</feature>
<evidence type="ECO:0000256" key="2">
    <source>
        <dbReference type="ARBA" id="ARBA00022448"/>
    </source>
</evidence>
<dbReference type="PANTHER" id="PTHR30061:SF50">
    <property type="entry name" value="MALTOSE_MALTODEXTRIN-BINDING PERIPLASMIC PROTEIN"/>
    <property type="match status" value="1"/>
</dbReference>